<gene>
    <name evidence="6" type="primary">rsmH</name>
    <name evidence="7" type="ORF">UT75_C0009G0017</name>
</gene>
<dbReference type="InterPro" id="IPR023397">
    <property type="entry name" value="SAM-dep_MeTrfase_MraW_recog"/>
</dbReference>
<keyword evidence="4 6" id="KW-0808">Transferase</keyword>
<dbReference type="PATRIC" id="fig|1619033.3.peg.694"/>
<keyword evidence="6" id="KW-0963">Cytoplasm</keyword>
<dbReference type="SUPFAM" id="SSF53335">
    <property type="entry name" value="S-adenosyl-L-methionine-dependent methyltransferases"/>
    <property type="match status" value="1"/>
</dbReference>
<dbReference type="GO" id="GO:0070475">
    <property type="term" value="P:rRNA base methylation"/>
    <property type="evidence" value="ECO:0007669"/>
    <property type="project" value="UniProtKB-UniRule"/>
</dbReference>
<dbReference type="Proteomes" id="UP000034072">
    <property type="component" value="Unassembled WGS sequence"/>
</dbReference>
<accession>A0A0G0QIR4</accession>
<name>A0A0G0QIR4_9BACT</name>
<feature type="binding site" evidence="6">
    <location>
        <position position="98"/>
    </location>
    <ligand>
        <name>S-adenosyl-L-methionine</name>
        <dbReference type="ChEBI" id="CHEBI:59789"/>
    </ligand>
</feature>
<dbReference type="InterPro" id="IPR002903">
    <property type="entry name" value="RsmH"/>
</dbReference>
<organism evidence="7 8">
    <name type="scientific">Candidatus Yanofskybacteria bacterium GW2011_GWE2_40_11</name>
    <dbReference type="NCBI Taxonomy" id="1619033"/>
    <lineage>
        <taxon>Bacteria</taxon>
        <taxon>Candidatus Yanofskyibacteriota</taxon>
    </lineage>
</organism>
<evidence type="ECO:0000256" key="3">
    <source>
        <dbReference type="ARBA" id="ARBA00022603"/>
    </source>
</evidence>
<dbReference type="AlphaFoldDB" id="A0A0G0QIR4"/>
<evidence type="ECO:0000256" key="5">
    <source>
        <dbReference type="ARBA" id="ARBA00022691"/>
    </source>
</evidence>
<feature type="binding site" evidence="6">
    <location>
        <position position="56"/>
    </location>
    <ligand>
        <name>S-adenosyl-L-methionine</name>
        <dbReference type="ChEBI" id="CHEBI:59789"/>
    </ligand>
</feature>
<dbReference type="Gene3D" id="3.40.50.150">
    <property type="entry name" value="Vaccinia Virus protein VP39"/>
    <property type="match status" value="1"/>
</dbReference>
<feature type="binding site" evidence="6">
    <location>
        <position position="78"/>
    </location>
    <ligand>
        <name>S-adenosyl-L-methionine</name>
        <dbReference type="ChEBI" id="CHEBI:59789"/>
    </ligand>
</feature>
<keyword evidence="3 6" id="KW-0489">Methyltransferase</keyword>
<feature type="binding site" evidence="6">
    <location>
        <begin position="37"/>
        <end position="39"/>
    </location>
    <ligand>
        <name>S-adenosyl-L-methionine</name>
        <dbReference type="ChEBI" id="CHEBI:59789"/>
    </ligand>
</feature>
<protein>
    <recommendedName>
        <fullName evidence="6">Ribosomal RNA small subunit methyltransferase H</fullName>
        <ecNumber evidence="6">2.1.1.199</ecNumber>
    </recommendedName>
    <alternativeName>
        <fullName evidence="6">16S rRNA m(4)C1402 methyltransferase</fullName>
    </alternativeName>
    <alternativeName>
        <fullName evidence="6">rRNA (cytosine-N(4)-)-methyltransferase RsmH</fullName>
    </alternativeName>
</protein>
<keyword evidence="2 6" id="KW-0698">rRNA processing</keyword>
<dbReference type="InterPro" id="IPR029063">
    <property type="entry name" value="SAM-dependent_MTases_sf"/>
</dbReference>
<evidence type="ECO:0000256" key="4">
    <source>
        <dbReference type="ARBA" id="ARBA00022679"/>
    </source>
</evidence>
<sequence>MNKERVHTPVLLEETIDYLNLGDGIGKTVIDATLDGGGHATALRERLPNLKILGIELDPVMVNELELDPSIVVTNDSYANIKAVAEKYNLKPDGVYFDLGVSSWHYESSSRGFTFQKDQPLDMRFNPEKQKITAQTIINTYTKNEIEEILVKYGEEQFASEIADSINKTRKERPIITTTQLVEAISVAVPNWYKHRKINFATKTFQALRIEVNDEMGTISKGIEGAIDILVPGGRLVVISFQGLEDKTVKEIFKQKAKEGIIKFVTKDTIKPKWSEVTKNPRARSAKMKIVEKL</sequence>
<keyword evidence="5 6" id="KW-0949">S-adenosyl-L-methionine</keyword>
<comment type="caution">
    <text evidence="7">The sequence shown here is derived from an EMBL/GenBank/DDBJ whole genome shotgun (WGS) entry which is preliminary data.</text>
</comment>
<evidence type="ECO:0000313" key="7">
    <source>
        <dbReference type="EMBL" id="KKR40244.1"/>
    </source>
</evidence>
<dbReference type="NCBIfam" id="TIGR00006">
    <property type="entry name" value="16S rRNA (cytosine(1402)-N(4))-methyltransferase RsmH"/>
    <property type="match status" value="1"/>
</dbReference>
<dbReference type="Gene3D" id="1.10.150.170">
    <property type="entry name" value="Putative methyltransferase TM0872, insert domain"/>
    <property type="match status" value="1"/>
</dbReference>
<dbReference type="EMBL" id="LBXZ01000009">
    <property type="protein sequence ID" value="KKR40244.1"/>
    <property type="molecule type" value="Genomic_DNA"/>
</dbReference>
<comment type="function">
    <text evidence="6">Specifically methylates the N4 position of cytidine in position 1402 (C1402) of 16S rRNA.</text>
</comment>
<proteinExistence type="inferred from homology"/>
<comment type="similarity">
    <text evidence="1 6">Belongs to the methyltransferase superfamily. RsmH family.</text>
</comment>
<dbReference type="PANTHER" id="PTHR11265">
    <property type="entry name" value="S-ADENOSYL-METHYLTRANSFERASE MRAW"/>
    <property type="match status" value="1"/>
</dbReference>
<evidence type="ECO:0000313" key="8">
    <source>
        <dbReference type="Proteomes" id="UP000034072"/>
    </source>
</evidence>
<dbReference type="EC" id="2.1.1.199" evidence="6"/>
<evidence type="ECO:0000256" key="1">
    <source>
        <dbReference type="ARBA" id="ARBA00010396"/>
    </source>
</evidence>
<dbReference type="PIRSF" id="PIRSF004486">
    <property type="entry name" value="MraW"/>
    <property type="match status" value="1"/>
</dbReference>
<reference evidence="7 8" key="1">
    <citation type="journal article" date="2015" name="Nature">
        <title>rRNA introns, odd ribosomes, and small enigmatic genomes across a large radiation of phyla.</title>
        <authorList>
            <person name="Brown C.T."/>
            <person name="Hug L.A."/>
            <person name="Thomas B.C."/>
            <person name="Sharon I."/>
            <person name="Castelle C.J."/>
            <person name="Singh A."/>
            <person name="Wilkins M.J."/>
            <person name="Williams K.H."/>
            <person name="Banfield J.F."/>
        </authorList>
    </citation>
    <scope>NUCLEOTIDE SEQUENCE [LARGE SCALE GENOMIC DNA]</scope>
</reference>
<evidence type="ECO:0000256" key="6">
    <source>
        <dbReference type="HAMAP-Rule" id="MF_01007"/>
    </source>
</evidence>
<dbReference type="SUPFAM" id="SSF81799">
    <property type="entry name" value="Putative methyltransferase TM0872, insert domain"/>
    <property type="match status" value="1"/>
</dbReference>
<dbReference type="PANTHER" id="PTHR11265:SF0">
    <property type="entry name" value="12S RRNA N4-METHYLCYTIDINE METHYLTRANSFERASE"/>
    <property type="match status" value="1"/>
</dbReference>
<comment type="subcellular location">
    <subcellularLocation>
        <location evidence="6">Cytoplasm</location>
    </subcellularLocation>
</comment>
<evidence type="ECO:0000256" key="2">
    <source>
        <dbReference type="ARBA" id="ARBA00022552"/>
    </source>
</evidence>
<comment type="catalytic activity">
    <reaction evidence="6">
        <text>cytidine(1402) in 16S rRNA + S-adenosyl-L-methionine = N(4)-methylcytidine(1402) in 16S rRNA + S-adenosyl-L-homocysteine + H(+)</text>
        <dbReference type="Rhea" id="RHEA:42928"/>
        <dbReference type="Rhea" id="RHEA-COMP:10286"/>
        <dbReference type="Rhea" id="RHEA-COMP:10287"/>
        <dbReference type="ChEBI" id="CHEBI:15378"/>
        <dbReference type="ChEBI" id="CHEBI:57856"/>
        <dbReference type="ChEBI" id="CHEBI:59789"/>
        <dbReference type="ChEBI" id="CHEBI:74506"/>
        <dbReference type="ChEBI" id="CHEBI:82748"/>
        <dbReference type="EC" id="2.1.1.199"/>
    </reaction>
</comment>
<dbReference type="GO" id="GO:0005737">
    <property type="term" value="C:cytoplasm"/>
    <property type="evidence" value="ECO:0007669"/>
    <property type="project" value="UniProtKB-SubCell"/>
</dbReference>
<dbReference type="Pfam" id="PF01795">
    <property type="entry name" value="Methyltransf_5"/>
    <property type="match status" value="1"/>
</dbReference>
<dbReference type="GO" id="GO:0071424">
    <property type="term" value="F:rRNA (cytosine-N4-)-methyltransferase activity"/>
    <property type="evidence" value="ECO:0007669"/>
    <property type="project" value="UniProtKB-UniRule"/>
</dbReference>
<feature type="binding site" evidence="6">
    <location>
        <position position="105"/>
    </location>
    <ligand>
        <name>S-adenosyl-L-methionine</name>
        <dbReference type="ChEBI" id="CHEBI:59789"/>
    </ligand>
</feature>
<dbReference type="HAMAP" id="MF_01007">
    <property type="entry name" value="16SrRNA_methyltr_H"/>
    <property type="match status" value="1"/>
</dbReference>